<gene>
    <name evidence="1" type="ordered locus">TREAZ_0841</name>
</gene>
<name>F5Y9J8_LEAAZ</name>
<dbReference type="InParanoid" id="F5Y9J8"/>
<proteinExistence type="predicted"/>
<accession>F5Y9J8</accession>
<evidence type="ECO:0000313" key="1">
    <source>
        <dbReference type="EMBL" id="AEF82308.1"/>
    </source>
</evidence>
<dbReference type="HOGENOM" id="CLU_3174411_0_0_12"/>
<dbReference type="EMBL" id="CP001841">
    <property type="protein sequence ID" value="AEF82308.1"/>
    <property type="molecule type" value="Genomic_DNA"/>
</dbReference>
<sequence length="47" mass="5695">MDNHPVLPGYQIQFSPLDIFSIFRYIYIKISNFRDCVFPVKIFLKNR</sequence>
<protein>
    <submittedName>
        <fullName evidence="1">Uncharacterized protein</fullName>
    </submittedName>
</protein>
<dbReference type="Proteomes" id="UP000009222">
    <property type="component" value="Chromosome"/>
</dbReference>
<evidence type="ECO:0000313" key="2">
    <source>
        <dbReference type="Proteomes" id="UP000009222"/>
    </source>
</evidence>
<dbReference type="KEGG" id="taz:TREAZ_0841"/>
<reference evidence="2" key="1">
    <citation type="submission" date="2009-12" db="EMBL/GenBank/DDBJ databases">
        <title>Complete sequence of Treponema azotonutricium strain ZAS-9.</title>
        <authorList>
            <person name="Tetu S.G."/>
            <person name="Matson E."/>
            <person name="Ren Q."/>
            <person name="Seshadri R."/>
            <person name="Elbourne L."/>
            <person name="Hassan K.A."/>
            <person name="Durkin A."/>
            <person name="Radune D."/>
            <person name="Mohamoud Y."/>
            <person name="Shay R."/>
            <person name="Jin S."/>
            <person name="Zhang X."/>
            <person name="Lucey K."/>
            <person name="Ballor N.R."/>
            <person name="Ottesen E."/>
            <person name="Rosenthal R."/>
            <person name="Allen A."/>
            <person name="Leadbetter J.R."/>
            <person name="Paulsen I.T."/>
        </authorList>
    </citation>
    <scope>NUCLEOTIDE SEQUENCE [LARGE SCALE GENOMIC DNA]</scope>
    <source>
        <strain evidence="2">ATCC BAA-888 / DSM 13862 / ZAS-9</strain>
    </source>
</reference>
<reference evidence="1 2" key="2">
    <citation type="journal article" date="2011" name="ISME J.">
        <title>RNA-seq reveals cooperative metabolic interactions between two termite-gut spirochete species in co-culture.</title>
        <authorList>
            <person name="Rosenthal A.Z."/>
            <person name="Matson E.G."/>
            <person name="Eldar A."/>
            <person name="Leadbetter J.R."/>
        </authorList>
    </citation>
    <scope>NUCLEOTIDE SEQUENCE [LARGE SCALE GENOMIC DNA]</scope>
    <source>
        <strain evidence="2">ATCC BAA-888 / DSM 13862 / ZAS-9</strain>
    </source>
</reference>
<dbReference type="AlphaFoldDB" id="F5Y9J8"/>
<organism evidence="1 2">
    <name type="scientific">Leadbettera azotonutricia (strain ATCC BAA-888 / DSM 13862 / ZAS-9)</name>
    <name type="common">Treponema azotonutricium</name>
    <dbReference type="NCBI Taxonomy" id="545695"/>
    <lineage>
        <taxon>Bacteria</taxon>
        <taxon>Pseudomonadati</taxon>
        <taxon>Spirochaetota</taxon>
        <taxon>Spirochaetia</taxon>
        <taxon>Spirochaetales</taxon>
        <taxon>Breznakiellaceae</taxon>
        <taxon>Leadbettera</taxon>
    </lineage>
</organism>
<keyword evidence="2" id="KW-1185">Reference proteome</keyword>